<evidence type="ECO:0000313" key="3">
    <source>
        <dbReference type="Proteomes" id="UP000828251"/>
    </source>
</evidence>
<dbReference type="EMBL" id="JAIQCV010000008">
    <property type="protein sequence ID" value="KAH1074654.1"/>
    <property type="molecule type" value="Genomic_DNA"/>
</dbReference>
<comment type="caution">
    <text evidence="2">The sequence shown here is derived from an EMBL/GenBank/DDBJ whole genome shotgun (WGS) entry which is preliminary data.</text>
</comment>
<sequence length="407" mass="45609">MGPTKAPDEYGLPALFYQNCCHIIGDEVTRFCLQTLNEGMGLQQINATRIVLIPKTDNPTTMMNFRPISLCNVLYKIIAKAIANRFRGVIEKCIDEAQSAFVPGRLIPDNVLLAYEILHTYHQKRVGQKSFMVVKLDLSKVYDRVEWNFIKEVMGGKEVLIKSVLQSILTVGRRDGISIWEDHWIPGVEPDAWNNRNGSEGPQLVSKLIDQTIRTWKSDVMSSTFQDAIAQQIMQIALAGSPHNDLQVWNGESSEERLEISGNGLPGSFRIAIINNVDLFTAGCGSSGLEEKRLTSSMGSRNTCIDTTTRATIQFDAAFGSRSYKSASGLVVRSRMGELLALKTVVHTNVPSPFAAEAYQFIQRVDNVYAHNLAKESLRKNEETYHRMANVNQHQSQQEGRWRNSPD</sequence>
<dbReference type="InterPro" id="IPR000477">
    <property type="entry name" value="RT_dom"/>
</dbReference>
<dbReference type="AlphaFoldDB" id="A0A9D3V8X6"/>
<name>A0A9D3V8X6_9ROSI</name>
<dbReference type="PANTHER" id="PTHR46890">
    <property type="entry name" value="NON-LTR RETROLELEMENT REVERSE TRANSCRIPTASE-LIKE PROTEIN-RELATED"/>
    <property type="match status" value="1"/>
</dbReference>
<dbReference type="Pfam" id="PF00078">
    <property type="entry name" value="RVT_1"/>
    <property type="match status" value="1"/>
</dbReference>
<accession>A0A9D3V8X6</accession>
<reference evidence="2 3" key="1">
    <citation type="journal article" date="2021" name="Plant Biotechnol. J.">
        <title>Multi-omics assisted identification of the key and species-specific regulatory components of drought-tolerant mechanisms in Gossypium stocksii.</title>
        <authorList>
            <person name="Yu D."/>
            <person name="Ke L."/>
            <person name="Zhang D."/>
            <person name="Wu Y."/>
            <person name="Sun Y."/>
            <person name="Mei J."/>
            <person name="Sun J."/>
            <person name="Sun Y."/>
        </authorList>
    </citation>
    <scope>NUCLEOTIDE SEQUENCE [LARGE SCALE GENOMIC DNA]</scope>
    <source>
        <strain evidence="3">cv. E1</strain>
        <tissue evidence="2">Leaf</tissue>
    </source>
</reference>
<dbReference type="InterPro" id="IPR043502">
    <property type="entry name" value="DNA/RNA_pol_sf"/>
</dbReference>
<evidence type="ECO:0000259" key="1">
    <source>
        <dbReference type="Pfam" id="PF00078"/>
    </source>
</evidence>
<organism evidence="2 3">
    <name type="scientific">Gossypium stocksii</name>
    <dbReference type="NCBI Taxonomy" id="47602"/>
    <lineage>
        <taxon>Eukaryota</taxon>
        <taxon>Viridiplantae</taxon>
        <taxon>Streptophyta</taxon>
        <taxon>Embryophyta</taxon>
        <taxon>Tracheophyta</taxon>
        <taxon>Spermatophyta</taxon>
        <taxon>Magnoliopsida</taxon>
        <taxon>eudicotyledons</taxon>
        <taxon>Gunneridae</taxon>
        <taxon>Pentapetalae</taxon>
        <taxon>rosids</taxon>
        <taxon>malvids</taxon>
        <taxon>Malvales</taxon>
        <taxon>Malvaceae</taxon>
        <taxon>Malvoideae</taxon>
        <taxon>Gossypium</taxon>
    </lineage>
</organism>
<proteinExistence type="predicted"/>
<keyword evidence="3" id="KW-1185">Reference proteome</keyword>
<dbReference type="InterPro" id="IPR052343">
    <property type="entry name" value="Retrotransposon-Effector_Assoc"/>
</dbReference>
<dbReference type="SUPFAM" id="SSF56672">
    <property type="entry name" value="DNA/RNA polymerases"/>
    <property type="match status" value="1"/>
</dbReference>
<dbReference type="PANTHER" id="PTHR46890:SF48">
    <property type="entry name" value="RNA-DIRECTED DNA POLYMERASE"/>
    <property type="match status" value="1"/>
</dbReference>
<evidence type="ECO:0000313" key="2">
    <source>
        <dbReference type="EMBL" id="KAH1074654.1"/>
    </source>
</evidence>
<protein>
    <recommendedName>
        <fullName evidence="1">Reverse transcriptase domain-containing protein</fullName>
    </recommendedName>
</protein>
<gene>
    <name evidence="2" type="ORF">J1N35_026982</name>
</gene>
<dbReference type="Proteomes" id="UP000828251">
    <property type="component" value="Unassembled WGS sequence"/>
</dbReference>
<feature type="domain" description="Reverse transcriptase" evidence="1">
    <location>
        <begin position="53"/>
        <end position="154"/>
    </location>
</feature>
<dbReference type="CDD" id="cd01650">
    <property type="entry name" value="RT_nLTR_like"/>
    <property type="match status" value="1"/>
</dbReference>
<dbReference type="OrthoDB" id="997823at2759"/>